<feature type="transmembrane region" description="Helical" evidence="1">
    <location>
        <begin position="64"/>
        <end position="87"/>
    </location>
</feature>
<feature type="transmembrane region" description="Helical" evidence="1">
    <location>
        <begin position="174"/>
        <end position="194"/>
    </location>
</feature>
<evidence type="ECO:0000313" key="2">
    <source>
        <dbReference type="EMBL" id="MCP2333929.1"/>
    </source>
</evidence>
<keyword evidence="1" id="KW-0472">Membrane</keyword>
<dbReference type="RefSeq" id="WP_026418995.1">
    <property type="nucleotide sequence ID" value="NZ_AUBJ02000001.1"/>
</dbReference>
<comment type="caution">
    <text evidence="2">The sequence shown here is derived from an EMBL/GenBank/DDBJ whole genome shotgun (WGS) entry which is preliminary data.</text>
</comment>
<evidence type="ECO:0000313" key="3">
    <source>
        <dbReference type="Proteomes" id="UP000791080"/>
    </source>
</evidence>
<keyword evidence="1" id="KW-0812">Transmembrane</keyword>
<protein>
    <recommendedName>
        <fullName evidence="4">ABC transporter permease</fullName>
    </recommendedName>
</protein>
<evidence type="ECO:0000256" key="1">
    <source>
        <dbReference type="SAM" id="Phobius"/>
    </source>
</evidence>
<proteinExistence type="predicted"/>
<feature type="transmembrane region" description="Helical" evidence="1">
    <location>
        <begin position="223"/>
        <end position="244"/>
    </location>
</feature>
<sequence length="460" mass="48657">MPEGTEHPLSTAGSSRARRTAFAHAVLLESRRSPAWLLVPAVVGLGLFAAFAELTPGVSYWGNAMAASQASTIASGPVVSGVAALVASRDHRMGLGWLDEVAVRGPGFRHGARLLATLLWAWLGQGLVLAAVSTRILVGNTWGELEPLALLISPLGLSAYALFGYLVGVLLPHVLTVPVVALAAFSLHAVGFALSPTAEALLPARQQLVNVWTAVPATLHLRLVVWFLGLVLALLAVLVLVCRLRDRHRRRRPWRLAVLGAAAVVASLTAIPVLALGGRTTLPAEPPFTPVCTWHGELELCLHPAFDHASADLGARLAVFHEMAGDSPLAFDRVEHRPRGMGEAPVGEGVAVHLDDTAEGTLVAAVQELAFNLSGLDECFRPFDERVEQGVEDPDAAAGYNTLVSTAIAQPGVPVADAGGVYREAADFLAGLSVPEWREWLSRHGAAYQGCALTEEAFSR</sequence>
<feature type="transmembrane region" description="Helical" evidence="1">
    <location>
        <begin position="148"/>
        <end position="167"/>
    </location>
</feature>
<feature type="transmembrane region" description="Helical" evidence="1">
    <location>
        <begin position="35"/>
        <end position="52"/>
    </location>
</feature>
<dbReference type="Proteomes" id="UP000791080">
    <property type="component" value="Unassembled WGS sequence"/>
</dbReference>
<reference evidence="2 3" key="1">
    <citation type="submission" date="2013-07" db="EMBL/GenBank/DDBJ databases">
        <authorList>
            <consortium name="DOE Joint Genome Institute"/>
            <person name="Reeve W."/>
            <person name="Huntemann M."/>
            <person name="Han J."/>
            <person name="Chen A."/>
            <person name="Kyrpides N."/>
            <person name="Mavromatis K."/>
            <person name="Markowitz V."/>
            <person name="Palaniappan K."/>
            <person name="Ivanova N."/>
            <person name="Schaumberg A."/>
            <person name="Pati A."/>
            <person name="Liolios K."/>
            <person name="Nordberg H.P."/>
            <person name="Cantor M.N."/>
            <person name="Hua S.X."/>
            <person name="Woyke T."/>
        </authorList>
    </citation>
    <scope>NUCLEOTIDE SEQUENCE [LARGE SCALE GENOMIC DNA]</scope>
    <source>
        <strain evidence="2 3">DSM 43889</strain>
    </source>
</reference>
<organism evidence="2 3">
    <name type="scientific">Actinoalloteichus caeruleus DSM 43889</name>
    <dbReference type="NCBI Taxonomy" id="1120930"/>
    <lineage>
        <taxon>Bacteria</taxon>
        <taxon>Bacillati</taxon>
        <taxon>Actinomycetota</taxon>
        <taxon>Actinomycetes</taxon>
        <taxon>Pseudonocardiales</taxon>
        <taxon>Pseudonocardiaceae</taxon>
        <taxon>Actinoalloteichus</taxon>
        <taxon>Actinoalloteichus cyanogriseus</taxon>
    </lineage>
</organism>
<evidence type="ECO:0008006" key="4">
    <source>
        <dbReference type="Google" id="ProtNLM"/>
    </source>
</evidence>
<reference evidence="2 3" key="2">
    <citation type="submission" date="2022-06" db="EMBL/GenBank/DDBJ databases">
        <title>Genomic Encyclopedia of Type Strains, Phase I: the one thousand microbial genomes (KMG-I) project.</title>
        <authorList>
            <person name="Kyrpides N."/>
        </authorList>
    </citation>
    <scope>NUCLEOTIDE SEQUENCE [LARGE SCALE GENOMIC DNA]</scope>
    <source>
        <strain evidence="2 3">DSM 43889</strain>
    </source>
</reference>
<gene>
    <name evidence="2" type="ORF">G443_004199</name>
</gene>
<name>A0ABT1JP32_ACTCY</name>
<feature type="transmembrane region" description="Helical" evidence="1">
    <location>
        <begin position="114"/>
        <end position="136"/>
    </location>
</feature>
<feature type="transmembrane region" description="Helical" evidence="1">
    <location>
        <begin position="256"/>
        <end position="277"/>
    </location>
</feature>
<accession>A0ABT1JP32</accession>
<keyword evidence="3" id="KW-1185">Reference proteome</keyword>
<dbReference type="EMBL" id="AUBJ02000001">
    <property type="protein sequence ID" value="MCP2333929.1"/>
    <property type="molecule type" value="Genomic_DNA"/>
</dbReference>
<keyword evidence="1" id="KW-1133">Transmembrane helix</keyword>